<feature type="region of interest" description="Disordered" evidence="3">
    <location>
        <begin position="1106"/>
        <end position="1152"/>
    </location>
</feature>
<evidence type="ECO:0000313" key="5">
    <source>
        <dbReference type="EMBL" id="TXD31818.1"/>
    </source>
</evidence>
<keyword evidence="2" id="KW-0175">Coiled coil</keyword>
<dbReference type="OrthoDB" id="5476253at2"/>
<feature type="compositionally biased region" description="Low complexity" evidence="3">
    <location>
        <begin position="1128"/>
        <end position="1143"/>
    </location>
</feature>
<dbReference type="Pfam" id="PF13432">
    <property type="entry name" value="TPR_16"/>
    <property type="match status" value="1"/>
</dbReference>
<evidence type="ECO:0000256" key="3">
    <source>
        <dbReference type="SAM" id="MobiDB-lite"/>
    </source>
</evidence>
<feature type="region of interest" description="Disordered" evidence="3">
    <location>
        <begin position="51"/>
        <end position="70"/>
    </location>
</feature>
<dbReference type="InterPro" id="IPR019734">
    <property type="entry name" value="TPR_rpt"/>
</dbReference>
<accession>A0A5C6WVN1</accession>
<comment type="caution">
    <text evidence="5">The sequence shown here is derived from an EMBL/GenBank/DDBJ whole genome shotgun (WGS) entry which is preliminary data.</text>
</comment>
<dbReference type="Proteomes" id="UP000321046">
    <property type="component" value="Unassembled WGS sequence"/>
</dbReference>
<feature type="compositionally biased region" description="Basic and acidic residues" evidence="3">
    <location>
        <begin position="51"/>
        <end position="65"/>
    </location>
</feature>
<feature type="signal peptide" evidence="4">
    <location>
        <begin position="1"/>
        <end position="28"/>
    </location>
</feature>
<protein>
    <submittedName>
        <fullName evidence="5">Tetratricopeptide repeat protein</fullName>
    </submittedName>
</protein>
<evidence type="ECO:0000313" key="6">
    <source>
        <dbReference type="Proteomes" id="UP000321046"/>
    </source>
</evidence>
<dbReference type="Gene3D" id="1.25.40.10">
    <property type="entry name" value="Tetratricopeptide repeat domain"/>
    <property type="match status" value="5"/>
</dbReference>
<proteinExistence type="predicted"/>
<dbReference type="AlphaFoldDB" id="A0A5C6WVN1"/>
<reference evidence="5 6" key="1">
    <citation type="submission" date="2019-08" db="EMBL/GenBank/DDBJ databases">
        <title>Bradymonadales sp. TMQ2.</title>
        <authorList>
            <person name="Liang Q."/>
        </authorList>
    </citation>
    <scope>NUCLEOTIDE SEQUENCE [LARGE SCALE GENOMIC DNA]</scope>
    <source>
        <strain evidence="5 6">TMQ2</strain>
    </source>
</reference>
<evidence type="ECO:0000256" key="2">
    <source>
        <dbReference type="SAM" id="Coils"/>
    </source>
</evidence>
<dbReference type="EMBL" id="VOSL01000145">
    <property type="protein sequence ID" value="TXD31818.1"/>
    <property type="molecule type" value="Genomic_DNA"/>
</dbReference>
<dbReference type="InterPro" id="IPR011990">
    <property type="entry name" value="TPR-like_helical_dom_sf"/>
</dbReference>
<evidence type="ECO:0000256" key="1">
    <source>
        <dbReference type="PROSITE-ProRule" id="PRU00339"/>
    </source>
</evidence>
<dbReference type="SMART" id="SM00028">
    <property type="entry name" value="TPR"/>
    <property type="match status" value="8"/>
</dbReference>
<evidence type="ECO:0000256" key="4">
    <source>
        <dbReference type="SAM" id="SignalP"/>
    </source>
</evidence>
<gene>
    <name evidence="5" type="ORF">FRC96_20320</name>
</gene>
<feature type="chain" id="PRO_5023027425" evidence="4">
    <location>
        <begin position="29"/>
        <end position="1152"/>
    </location>
</feature>
<feature type="region of interest" description="Disordered" evidence="3">
    <location>
        <begin position="556"/>
        <end position="578"/>
    </location>
</feature>
<keyword evidence="4" id="KW-0732">Signal</keyword>
<feature type="repeat" description="TPR" evidence="1">
    <location>
        <begin position="727"/>
        <end position="760"/>
    </location>
</feature>
<keyword evidence="1" id="KW-0802">TPR repeat</keyword>
<organism evidence="5 6">
    <name type="scientific">Lujinxingia vulgaris</name>
    <dbReference type="NCBI Taxonomy" id="2600176"/>
    <lineage>
        <taxon>Bacteria</taxon>
        <taxon>Deltaproteobacteria</taxon>
        <taxon>Bradymonadales</taxon>
        <taxon>Lujinxingiaceae</taxon>
        <taxon>Lujinxingia</taxon>
    </lineage>
</organism>
<sequence>MKNRHTTRTIFGALMVALLASPTAEVWAQDISAQERERATTDDILDSASRRLDEQAAAESEREVESDLEAETNVTLDQVEDEQRTMTVEEIEALKRRLEAQNRRMITQLDEIIARSPYAAQKPDWMFQKAELLWELRNMEYVRARTEYNACLDAVYEGTLDESECPEPMPDYSEAQAIYEDILREYPDYNRLDEVIFRLGSGLIEANQGAQAVGYLQRLVTNYPNSRYLPDAYLALGEFFFDQQQAGVAKMNYEKVLNYEQYRNYDYALYKLAWSHFNNGEHRESADTFKQVIARADSAAWNFLQTQASNDLMLALAEIDDGWIEARDYFTEIRDIEYTYEQISRMAGYLELQGKDADALAAYEWFLDERPNDPSVPDWMDAIVRSLRRTNFEAYEERVQRYVAYLNPQGTWFRNNADEERAISNANLLVEGNLARLANHYHRQAQRGGTRDDYVTAADYYQQFIDRFPEHPASFDMTFFLGEIYLYNLEDYERAALQYQLVVDLYKDDNIPEEAKPEEVEALVRDAAYAVVSSYNELVKQHHPDSILVEMAARAGENPEPTSQSMGSAADAGETPPIPRTDLLKYEQGFVEASDQFSEMYPTEDVTPTVDYVAAEVYKSRGHYDNCVPRYESIIENAPRHTYASYAGNSLLEANYRLQRWDEVEKWARHLLENEIFDVTPRESLTQAIAFAINEKAIDLKEEDKVDEAAAEMLRLAGEFPDSEFAPGAVFNAAAIYEGGNEVNRAVELYQRVIETYPESEQAPNALYVLGLIFESRADLSQAATYFARLGEENYRSYENAGDAVYNAAVLRTAMEQWDEAIATYESYLEYFGEEIEDEEENTIELEMAFLEKNRENREAARTRFEEFLKKDTIKGAERVEVNLELGLLAEQMQPRNWEEVADGYFTSAVSTWKELDEEGQNASRQFAAQARFHQGEAIFRKFKAVELSFPVRTLTRTAQEKGQYQLDAEEVFAEVIQMKSPRWVAAAAYRIGQAYKDFAEGLFNLPLPEGLTPDQEFEYQLSVEDLAFPLQERALTAFNRALELALEYEAYNEWSRLSAQEISQLERGAYPITGQEGVTVEHNRTEFFAPDPVTDWSVVAERGAARFERRPKPEPAPALDENGQPIEAAPEGATPAEGEGTPSATTETPAS</sequence>
<name>A0A5C6WVN1_9DELT</name>
<feature type="coiled-coil region" evidence="2">
    <location>
        <begin position="84"/>
        <end position="115"/>
    </location>
</feature>
<dbReference type="SUPFAM" id="SSF48452">
    <property type="entry name" value="TPR-like"/>
    <property type="match status" value="3"/>
</dbReference>
<dbReference type="Pfam" id="PF13174">
    <property type="entry name" value="TPR_6"/>
    <property type="match status" value="4"/>
</dbReference>
<dbReference type="PROSITE" id="PS50005">
    <property type="entry name" value="TPR"/>
    <property type="match status" value="1"/>
</dbReference>